<dbReference type="AlphaFoldDB" id="A0A2N6TQ20"/>
<name>A0A2N6TQ20_9CORY</name>
<proteinExistence type="predicted"/>
<keyword evidence="1" id="KW-0472">Membrane</keyword>
<sequence>MDTQFNRTAIYVSLGIAIAMVFAVIFGAKYVFTTAAQQPVALPPTPSEAADSPECAAVVDALPDKLLGYPRVDLVEPAPAGAAAWAKSSEDKITLRCGVDLPQQFTEYSQTVEADGESWLQVVDATPGSNLTTWYSTKRVPAVAVTTTSDNARDDAPEGLGDALGHLEQKQQQPNAAPLSQLKAGPDSMCSRLEKALPETLAEGYSRREDAGDKNTWVYSAPGQEEIVVRCGVAAPENYRAGVQLQQVNDVPWFEDTTLAEGTTAGTWFALGRAEDLALSAPQEAANSALVRLSDALVAATPSQ</sequence>
<reference evidence="2 3" key="1">
    <citation type="submission" date="2019-07" db="EMBL/GenBank/DDBJ databases">
        <title>Draft genome of C. aurimucosum strain 2274.</title>
        <authorList>
            <person name="Pacheco L.G.C."/>
            <person name="Aguiar E.R.G.R."/>
            <person name="Santos C.S."/>
            <person name="Rocha D.J.P.G."/>
            <person name="Sant'Anna L.O."/>
            <person name="Mattos-Guaraldi A.L."/>
            <person name="Santos L.S."/>
        </authorList>
    </citation>
    <scope>NUCLEOTIDE SEQUENCE [LARGE SCALE GENOMIC DNA]</scope>
    <source>
        <strain evidence="2 3">2274</strain>
    </source>
</reference>
<dbReference type="Proteomes" id="UP000320443">
    <property type="component" value="Unassembled WGS sequence"/>
</dbReference>
<evidence type="ECO:0000256" key="1">
    <source>
        <dbReference type="SAM" id="Phobius"/>
    </source>
</evidence>
<accession>A0A2N6TQ20</accession>
<feature type="transmembrane region" description="Helical" evidence="1">
    <location>
        <begin position="9"/>
        <end position="32"/>
    </location>
</feature>
<comment type="caution">
    <text evidence="2">The sequence shown here is derived from an EMBL/GenBank/DDBJ whole genome shotgun (WGS) entry which is preliminary data.</text>
</comment>
<dbReference type="RefSeq" id="WP_102233885.1">
    <property type="nucleotide sequence ID" value="NZ_VKDK01000010.1"/>
</dbReference>
<keyword evidence="3" id="KW-1185">Reference proteome</keyword>
<protein>
    <submittedName>
        <fullName evidence="2">DUF3515 domain-containing protein</fullName>
    </submittedName>
</protein>
<gene>
    <name evidence="2" type="ORF">FNY97_07590</name>
</gene>
<organism evidence="2 3">
    <name type="scientific">Corynebacterium hiratae</name>
    <dbReference type="NCBI Taxonomy" id="3139423"/>
    <lineage>
        <taxon>Bacteria</taxon>
        <taxon>Bacillati</taxon>
        <taxon>Actinomycetota</taxon>
        <taxon>Actinomycetes</taxon>
        <taxon>Mycobacteriales</taxon>
        <taxon>Corynebacteriaceae</taxon>
        <taxon>Corynebacterium</taxon>
    </lineage>
</organism>
<dbReference type="Pfam" id="PF12028">
    <property type="entry name" value="DUF3515"/>
    <property type="match status" value="1"/>
</dbReference>
<dbReference type="EMBL" id="VKDK01000010">
    <property type="protein sequence ID" value="TRX61533.1"/>
    <property type="molecule type" value="Genomic_DNA"/>
</dbReference>
<keyword evidence="1" id="KW-0812">Transmembrane</keyword>
<keyword evidence="1" id="KW-1133">Transmembrane helix</keyword>
<dbReference type="InterPro" id="IPR021903">
    <property type="entry name" value="DUF3515"/>
</dbReference>
<evidence type="ECO:0000313" key="3">
    <source>
        <dbReference type="Proteomes" id="UP000320443"/>
    </source>
</evidence>
<evidence type="ECO:0000313" key="2">
    <source>
        <dbReference type="EMBL" id="TRX61533.1"/>
    </source>
</evidence>